<keyword evidence="7" id="KW-0206">Cytoskeleton</keyword>
<dbReference type="AlphaFoldDB" id="A0A7I8W3G6"/>
<organism evidence="11 12">
    <name type="scientific">Dimorphilus gyrociliatus</name>
    <dbReference type="NCBI Taxonomy" id="2664684"/>
    <lineage>
        <taxon>Eukaryota</taxon>
        <taxon>Metazoa</taxon>
        <taxon>Spiralia</taxon>
        <taxon>Lophotrochozoa</taxon>
        <taxon>Annelida</taxon>
        <taxon>Polychaeta</taxon>
        <taxon>Polychaeta incertae sedis</taxon>
        <taxon>Dinophilidae</taxon>
        <taxon>Dimorphilus</taxon>
    </lineage>
</organism>
<evidence type="ECO:0000256" key="3">
    <source>
        <dbReference type="ARBA" id="ARBA00022737"/>
    </source>
</evidence>
<name>A0A7I8W3G6_9ANNE</name>
<evidence type="ECO:0000313" key="11">
    <source>
        <dbReference type="EMBL" id="CAD5122724.1"/>
    </source>
</evidence>
<keyword evidence="3" id="KW-0677">Repeat</keyword>
<dbReference type="CDD" id="cd00051">
    <property type="entry name" value="EFh"/>
    <property type="match status" value="1"/>
</dbReference>
<dbReference type="SUPFAM" id="SSF47473">
    <property type="entry name" value="EF-hand"/>
    <property type="match status" value="1"/>
</dbReference>
<evidence type="ECO:0000256" key="4">
    <source>
        <dbReference type="ARBA" id="ARBA00022837"/>
    </source>
</evidence>
<feature type="region of interest" description="Disordered" evidence="9">
    <location>
        <begin position="1"/>
        <end position="43"/>
    </location>
</feature>
<evidence type="ECO:0000256" key="2">
    <source>
        <dbReference type="ARBA" id="ARBA00022490"/>
    </source>
</evidence>
<dbReference type="PANTHER" id="PTHR12086">
    <property type="entry name" value="EF-HAND DOMAIN C-TERMINAL CONTAINING PROTEIN"/>
    <property type="match status" value="1"/>
</dbReference>
<evidence type="ECO:0000256" key="6">
    <source>
        <dbReference type="ARBA" id="ARBA00023069"/>
    </source>
</evidence>
<keyword evidence="12" id="KW-1185">Reference proteome</keyword>
<dbReference type="GO" id="GO:0005509">
    <property type="term" value="F:calcium ion binding"/>
    <property type="evidence" value="ECO:0007669"/>
    <property type="project" value="InterPro"/>
</dbReference>
<dbReference type="InterPro" id="IPR002048">
    <property type="entry name" value="EF_hand_dom"/>
</dbReference>
<comment type="caution">
    <text evidence="11">The sequence shown here is derived from an EMBL/GenBank/DDBJ whole genome shotgun (WGS) entry which is preliminary data.</text>
</comment>
<dbReference type="PROSITE" id="PS00018">
    <property type="entry name" value="EF_HAND_1"/>
    <property type="match status" value="1"/>
</dbReference>
<dbReference type="InterPro" id="IPR040193">
    <property type="entry name" value="EFHC1/EFHC2/EFHB"/>
</dbReference>
<feature type="region of interest" description="Disordered" evidence="9">
    <location>
        <begin position="148"/>
        <end position="167"/>
    </location>
</feature>
<proteinExistence type="predicted"/>
<dbReference type="InterPro" id="IPR011992">
    <property type="entry name" value="EF-hand-dom_pair"/>
</dbReference>
<dbReference type="PANTHER" id="PTHR12086:SF12">
    <property type="entry name" value="EF-HAND DOMAIN-CONTAINING FAMILY MEMBER B"/>
    <property type="match status" value="1"/>
</dbReference>
<comment type="subcellular location">
    <subcellularLocation>
        <location evidence="1">Cytoplasm</location>
        <location evidence="1">Cytoskeleton</location>
        <location evidence="1">Flagellum axoneme</location>
    </subcellularLocation>
</comment>
<evidence type="ECO:0000259" key="10">
    <source>
        <dbReference type="PROSITE" id="PS50222"/>
    </source>
</evidence>
<evidence type="ECO:0000256" key="5">
    <source>
        <dbReference type="ARBA" id="ARBA00022846"/>
    </source>
</evidence>
<feature type="compositionally biased region" description="Basic and acidic residues" evidence="9">
    <location>
        <begin position="1"/>
        <end position="24"/>
    </location>
</feature>
<keyword evidence="8" id="KW-0966">Cell projection</keyword>
<dbReference type="InterPro" id="IPR018247">
    <property type="entry name" value="EF_Hand_1_Ca_BS"/>
</dbReference>
<feature type="domain" description="EF-hand" evidence="10">
    <location>
        <begin position="224"/>
        <end position="259"/>
    </location>
</feature>
<evidence type="ECO:0000256" key="1">
    <source>
        <dbReference type="ARBA" id="ARBA00004611"/>
    </source>
</evidence>
<gene>
    <name evidence="11" type="ORF">DGYR_LOCUS10495</name>
</gene>
<keyword evidence="5" id="KW-0282">Flagellum</keyword>
<accession>A0A7I8W3G6</accession>
<dbReference type="Gene3D" id="1.10.238.10">
    <property type="entry name" value="EF-hand"/>
    <property type="match status" value="1"/>
</dbReference>
<evidence type="ECO:0000313" key="12">
    <source>
        <dbReference type="Proteomes" id="UP000549394"/>
    </source>
</evidence>
<evidence type="ECO:0000256" key="8">
    <source>
        <dbReference type="ARBA" id="ARBA00023273"/>
    </source>
</evidence>
<dbReference type="Pfam" id="PF13499">
    <property type="entry name" value="EF-hand_7"/>
    <property type="match status" value="1"/>
</dbReference>
<dbReference type="Proteomes" id="UP000549394">
    <property type="component" value="Unassembled WGS sequence"/>
</dbReference>
<keyword evidence="6" id="KW-0969">Cilium</keyword>
<dbReference type="PROSITE" id="PS50222">
    <property type="entry name" value="EF_HAND_2"/>
    <property type="match status" value="2"/>
</dbReference>
<feature type="domain" description="EF-hand" evidence="10">
    <location>
        <begin position="260"/>
        <end position="295"/>
    </location>
</feature>
<dbReference type="OrthoDB" id="2096280at2759"/>
<protein>
    <submittedName>
        <fullName evidence="11">DgyrCDS11135</fullName>
    </submittedName>
</protein>
<keyword evidence="2" id="KW-0963">Cytoplasm</keyword>
<reference evidence="11 12" key="1">
    <citation type="submission" date="2020-08" db="EMBL/GenBank/DDBJ databases">
        <authorList>
            <person name="Hejnol A."/>
        </authorList>
    </citation>
    <scope>NUCLEOTIDE SEQUENCE [LARGE SCALE GENOMIC DNA]</scope>
</reference>
<evidence type="ECO:0000256" key="9">
    <source>
        <dbReference type="SAM" id="MobiDB-lite"/>
    </source>
</evidence>
<evidence type="ECO:0000256" key="7">
    <source>
        <dbReference type="ARBA" id="ARBA00023212"/>
    </source>
</evidence>
<sequence>MYEKIDQKSNKQLEKKEDIYESHQRKPLGTFPNPEKNFPEGMDYEGKIYGIKSEKGHRAKESLNPSKNYDEVEKEYDDKRDLYRFSHKSYNAGEQKHRSYIAPPYNRCQKYGKPTPHDNAGKLTAKSLKWIDQCCGKEATPVVQKRVDSFRERTQPQLGKPLDPIKDTMHVPDDHTFGVLLQPDEYGVGDLLHGRAPKHYLRGQEKERGLIAAIRSNLKKANYQNFNNLVQAFCLYDPDEKGYITATDLKNVCEQFQLPIELELLVQLFDYCDVDRDGRINYIEFSNFLNWKDKLPTGLPDRISSADHFHKRLQKQIDKAIVDQKTSSQMINSVVGGVSTKSFRSYGVPSIRNDLPAPKIKKCDDRTNYGDESDAFGLLQPSIFSRYGVYERDMLSHKSRDENTRIDTEREAEKLSC</sequence>
<dbReference type="EMBL" id="CAJFCJ010000018">
    <property type="protein sequence ID" value="CAD5122724.1"/>
    <property type="molecule type" value="Genomic_DNA"/>
</dbReference>
<keyword evidence="4" id="KW-0106">Calcium</keyword>